<gene>
    <name evidence="1" type="ORF">CB5_LOCUS20224</name>
</gene>
<evidence type="ECO:0000313" key="1">
    <source>
        <dbReference type="EMBL" id="CAD1837013.1"/>
    </source>
</evidence>
<organism evidence="1">
    <name type="scientific">Ananas comosus var. bracteatus</name>
    <name type="common">red pineapple</name>
    <dbReference type="NCBI Taxonomy" id="296719"/>
    <lineage>
        <taxon>Eukaryota</taxon>
        <taxon>Viridiplantae</taxon>
        <taxon>Streptophyta</taxon>
        <taxon>Embryophyta</taxon>
        <taxon>Tracheophyta</taxon>
        <taxon>Spermatophyta</taxon>
        <taxon>Magnoliopsida</taxon>
        <taxon>Liliopsida</taxon>
        <taxon>Poales</taxon>
        <taxon>Bromeliaceae</taxon>
        <taxon>Bromelioideae</taxon>
        <taxon>Ananas</taxon>
    </lineage>
</organism>
<dbReference type="EMBL" id="LR862131">
    <property type="protein sequence ID" value="CAD1837013.1"/>
    <property type="molecule type" value="Genomic_DNA"/>
</dbReference>
<accession>A0A6V7Q1W6</accession>
<proteinExistence type="predicted"/>
<dbReference type="AlphaFoldDB" id="A0A6V7Q1W6"/>
<sequence length="134" mass="14305">MQLLSDIPSATAATLSLAVEENSCNRRAEVIKCCEVLGVEVCPPSGFLMSRPPISTLGSFATCDGFRSDPLVSSLLLYSTLTDADLVKGSNTSPTTWPTTSGSLDMVILGKCRNLDGKIKSRRSKEHKGELQLA</sequence>
<protein>
    <submittedName>
        <fullName evidence="1">Uncharacterized protein</fullName>
    </submittedName>
</protein>
<name>A0A6V7Q1W6_ANACO</name>
<reference evidence="1" key="1">
    <citation type="submission" date="2020-07" db="EMBL/GenBank/DDBJ databases">
        <authorList>
            <person name="Lin J."/>
        </authorList>
    </citation>
    <scope>NUCLEOTIDE SEQUENCE</scope>
</reference>